<sequence length="166" mass="18463">MDRYKRTIDPFEAMAEPVRRRLVEVLADGEHTAGQLAAVVGAEFRISRTAVSKHLRMLRDAGFVDVRGDFQWRWYYLTRDGLGSLEAAVERLRQKMTGGIGWDSDLRAKRDPLAGPGYDGRPVPRKGPGRAPARGTRGHQTLRPEASDPEAGLYPVFPVVEAMPPP</sequence>
<organism evidence="6 7">
    <name type="scientific">Microbacterium pullorum</name>
    <dbReference type="NCBI Taxonomy" id="2762236"/>
    <lineage>
        <taxon>Bacteria</taxon>
        <taxon>Bacillati</taxon>
        <taxon>Actinomycetota</taxon>
        <taxon>Actinomycetes</taxon>
        <taxon>Micrococcales</taxon>
        <taxon>Microbacteriaceae</taxon>
        <taxon>Microbacterium</taxon>
    </lineage>
</organism>
<feature type="region of interest" description="Disordered" evidence="4">
    <location>
        <begin position="107"/>
        <end position="153"/>
    </location>
</feature>
<keyword evidence="7" id="KW-1185">Reference proteome</keyword>
<dbReference type="RefSeq" id="WP_191717925.1">
    <property type="nucleotide sequence ID" value="NZ_JACSQP010000002.1"/>
</dbReference>
<name>A0ABR8S0F6_9MICO</name>
<dbReference type="SMART" id="SM00418">
    <property type="entry name" value="HTH_ARSR"/>
    <property type="match status" value="1"/>
</dbReference>
<dbReference type="InterPro" id="IPR036388">
    <property type="entry name" value="WH-like_DNA-bd_sf"/>
</dbReference>
<evidence type="ECO:0000313" key="6">
    <source>
        <dbReference type="EMBL" id="MBD7956930.1"/>
    </source>
</evidence>
<dbReference type="InterPro" id="IPR051081">
    <property type="entry name" value="HTH_MetalResp_TranReg"/>
</dbReference>
<dbReference type="Pfam" id="PF12840">
    <property type="entry name" value="HTH_20"/>
    <property type="match status" value="1"/>
</dbReference>
<comment type="caution">
    <text evidence="6">The sequence shown here is derived from an EMBL/GenBank/DDBJ whole genome shotgun (WGS) entry which is preliminary data.</text>
</comment>
<keyword evidence="3" id="KW-0804">Transcription</keyword>
<dbReference type="SUPFAM" id="SSF46785">
    <property type="entry name" value="Winged helix' DNA-binding domain"/>
    <property type="match status" value="1"/>
</dbReference>
<dbReference type="Proteomes" id="UP000648352">
    <property type="component" value="Unassembled WGS sequence"/>
</dbReference>
<evidence type="ECO:0000256" key="2">
    <source>
        <dbReference type="ARBA" id="ARBA00023125"/>
    </source>
</evidence>
<dbReference type="PRINTS" id="PR00778">
    <property type="entry name" value="HTHARSR"/>
</dbReference>
<dbReference type="InterPro" id="IPR011991">
    <property type="entry name" value="ArsR-like_HTH"/>
</dbReference>
<dbReference type="InterPro" id="IPR001845">
    <property type="entry name" value="HTH_ArsR_DNA-bd_dom"/>
</dbReference>
<evidence type="ECO:0000256" key="4">
    <source>
        <dbReference type="SAM" id="MobiDB-lite"/>
    </source>
</evidence>
<evidence type="ECO:0000256" key="1">
    <source>
        <dbReference type="ARBA" id="ARBA00023015"/>
    </source>
</evidence>
<dbReference type="PROSITE" id="PS50987">
    <property type="entry name" value="HTH_ARSR_2"/>
    <property type="match status" value="1"/>
</dbReference>
<dbReference type="InterPro" id="IPR036390">
    <property type="entry name" value="WH_DNA-bd_sf"/>
</dbReference>
<dbReference type="PANTHER" id="PTHR33154">
    <property type="entry name" value="TRANSCRIPTIONAL REGULATOR, ARSR FAMILY"/>
    <property type="match status" value="1"/>
</dbReference>
<keyword evidence="2" id="KW-0238">DNA-binding</keyword>
<dbReference type="NCBIfam" id="NF033788">
    <property type="entry name" value="HTH_metalloreg"/>
    <property type="match status" value="1"/>
</dbReference>
<evidence type="ECO:0000256" key="3">
    <source>
        <dbReference type="ARBA" id="ARBA00023163"/>
    </source>
</evidence>
<dbReference type="CDD" id="cd00090">
    <property type="entry name" value="HTH_ARSR"/>
    <property type="match status" value="1"/>
</dbReference>
<evidence type="ECO:0000313" key="7">
    <source>
        <dbReference type="Proteomes" id="UP000648352"/>
    </source>
</evidence>
<proteinExistence type="predicted"/>
<keyword evidence="1" id="KW-0805">Transcription regulation</keyword>
<dbReference type="PANTHER" id="PTHR33154:SF33">
    <property type="entry name" value="TRANSCRIPTIONAL REPRESSOR SDPR"/>
    <property type="match status" value="1"/>
</dbReference>
<dbReference type="EMBL" id="JACSQP010000002">
    <property type="protein sequence ID" value="MBD7956930.1"/>
    <property type="molecule type" value="Genomic_DNA"/>
</dbReference>
<reference evidence="6 7" key="1">
    <citation type="submission" date="2020-08" db="EMBL/GenBank/DDBJ databases">
        <title>A Genomic Blueprint of the Chicken Gut Microbiome.</title>
        <authorList>
            <person name="Gilroy R."/>
            <person name="Ravi A."/>
            <person name="Getino M."/>
            <person name="Pursley I."/>
            <person name="Horton D.L."/>
            <person name="Alikhan N.-F."/>
            <person name="Baker D."/>
            <person name="Gharbi K."/>
            <person name="Hall N."/>
            <person name="Watson M."/>
            <person name="Adriaenssens E.M."/>
            <person name="Foster-Nyarko E."/>
            <person name="Jarju S."/>
            <person name="Secka A."/>
            <person name="Antonio M."/>
            <person name="Oren A."/>
            <person name="Chaudhuri R."/>
            <person name="La Ragione R.M."/>
            <person name="Hildebrand F."/>
            <person name="Pallen M.J."/>
        </authorList>
    </citation>
    <scope>NUCLEOTIDE SEQUENCE [LARGE SCALE GENOMIC DNA]</scope>
    <source>
        <strain evidence="6 7">Sa4CUA7</strain>
    </source>
</reference>
<protein>
    <submittedName>
        <fullName evidence="6">Winged helix-turn-helix transcriptional regulator</fullName>
    </submittedName>
</protein>
<feature type="domain" description="HTH arsR-type" evidence="5">
    <location>
        <begin position="1"/>
        <end position="97"/>
    </location>
</feature>
<dbReference type="Gene3D" id="1.10.10.10">
    <property type="entry name" value="Winged helix-like DNA-binding domain superfamily/Winged helix DNA-binding domain"/>
    <property type="match status" value="1"/>
</dbReference>
<evidence type="ECO:0000259" key="5">
    <source>
        <dbReference type="PROSITE" id="PS50987"/>
    </source>
</evidence>
<accession>A0ABR8S0F6</accession>
<gene>
    <name evidence="6" type="ORF">H9651_04725</name>
</gene>